<evidence type="ECO:0000313" key="1">
    <source>
        <dbReference type="EMBL" id="MDQ0438394.1"/>
    </source>
</evidence>
<dbReference type="RefSeq" id="WP_266349280.1">
    <property type="nucleotide sequence ID" value="NZ_JAPKNG010000003.1"/>
</dbReference>
<name>A0ABU0H7V7_9HYPH</name>
<keyword evidence="2" id="KW-1185">Reference proteome</keyword>
<comment type="caution">
    <text evidence="1">The sequence shown here is derived from an EMBL/GenBank/DDBJ whole genome shotgun (WGS) entry which is preliminary data.</text>
</comment>
<gene>
    <name evidence="1" type="ORF">QO014_002786</name>
</gene>
<dbReference type="Pfam" id="PF14284">
    <property type="entry name" value="PcfJ"/>
    <property type="match status" value="1"/>
</dbReference>
<reference evidence="1 2" key="1">
    <citation type="submission" date="2023-07" db="EMBL/GenBank/DDBJ databases">
        <title>Genomic Encyclopedia of Type Strains, Phase IV (KMG-IV): sequencing the most valuable type-strain genomes for metagenomic binning, comparative biology and taxonomic classification.</title>
        <authorList>
            <person name="Goeker M."/>
        </authorList>
    </citation>
    <scope>NUCLEOTIDE SEQUENCE [LARGE SCALE GENOMIC DNA]</scope>
    <source>
        <strain evidence="1 2">B6-8</strain>
    </source>
</reference>
<dbReference type="Proteomes" id="UP001241603">
    <property type="component" value="Unassembled WGS sequence"/>
</dbReference>
<dbReference type="InterPro" id="IPR025586">
    <property type="entry name" value="PcfJ"/>
</dbReference>
<accession>A0ABU0H7V7</accession>
<dbReference type="EMBL" id="JAUSVO010000003">
    <property type="protein sequence ID" value="MDQ0438394.1"/>
    <property type="molecule type" value="Genomic_DNA"/>
</dbReference>
<evidence type="ECO:0000313" key="2">
    <source>
        <dbReference type="Proteomes" id="UP001241603"/>
    </source>
</evidence>
<proteinExistence type="predicted"/>
<sequence>MAEAGEDRHGGVCDGWAISARDRAYCLFADRRISLLARRVAVTERYAIDQLEQAPAIMAFLVMSGRINEWVFLEKDYREAAAKGRKLPRLMAALGATYPLRRIHAWNVRFATCRVIVRLAACRATVVAQAMPLDTDLQLAWLHTLNRWQELSDEWWGWAVARLGEAFRTIGGQGLDGHERLDRIRAIEGDSDALFEWVVAGNARLDQRWSLERASSHLAAWRKALEREMGATASTPVDYGPLPLESEVDGYRFIALRTQYALHAEGRDMNHCVASYYPKVEAGLSRIYSMRLDNRAIATLEIGPDFGGTYHIVQIRGPGNGQPAPEVDVAVRAFLNRINAAAFQSATAWIDKRRMTATEAFRSARREAIDYRQREHALLSQMTLHFRMEEVNVRLLELMRRNVAAEFDEFARDIILGAPHRGVDP</sequence>
<protein>
    <submittedName>
        <fullName evidence="1">Uncharacterized protein</fullName>
    </submittedName>
</protein>
<organism evidence="1 2">
    <name type="scientific">Kaistia dalseonensis</name>
    <dbReference type="NCBI Taxonomy" id="410840"/>
    <lineage>
        <taxon>Bacteria</taxon>
        <taxon>Pseudomonadati</taxon>
        <taxon>Pseudomonadota</taxon>
        <taxon>Alphaproteobacteria</taxon>
        <taxon>Hyphomicrobiales</taxon>
        <taxon>Kaistiaceae</taxon>
        <taxon>Kaistia</taxon>
    </lineage>
</organism>